<keyword evidence="1" id="KW-0812">Transmembrane</keyword>
<name>A0A2U9CNT1_SCOMX</name>
<feature type="transmembrane region" description="Helical" evidence="1">
    <location>
        <begin position="217"/>
        <end position="241"/>
    </location>
</feature>
<organism evidence="3 4">
    <name type="scientific">Scophthalmus maximus</name>
    <name type="common">Turbot</name>
    <name type="synonym">Psetta maxima</name>
    <dbReference type="NCBI Taxonomy" id="52904"/>
    <lineage>
        <taxon>Eukaryota</taxon>
        <taxon>Metazoa</taxon>
        <taxon>Chordata</taxon>
        <taxon>Craniata</taxon>
        <taxon>Vertebrata</taxon>
        <taxon>Euteleostomi</taxon>
        <taxon>Actinopterygii</taxon>
        <taxon>Neopterygii</taxon>
        <taxon>Teleostei</taxon>
        <taxon>Neoteleostei</taxon>
        <taxon>Acanthomorphata</taxon>
        <taxon>Carangaria</taxon>
        <taxon>Pleuronectiformes</taxon>
        <taxon>Pleuronectoidei</taxon>
        <taxon>Scophthalmidae</taxon>
        <taxon>Scophthalmus</taxon>
    </lineage>
</organism>
<proteinExistence type="predicted"/>
<dbReference type="InterPro" id="IPR007110">
    <property type="entry name" value="Ig-like_dom"/>
</dbReference>
<dbReference type="InterPro" id="IPR003599">
    <property type="entry name" value="Ig_sub"/>
</dbReference>
<keyword evidence="1" id="KW-1133">Transmembrane helix</keyword>
<feature type="domain" description="Ig-like" evidence="2">
    <location>
        <begin position="124"/>
        <end position="199"/>
    </location>
</feature>
<evidence type="ECO:0000313" key="3">
    <source>
        <dbReference type="EMBL" id="AWP16372.1"/>
    </source>
</evidence>
<sequence>MARTREWIIPAISGFYRVHAGAEPYEIHLLLLTCSGSQRAFASGKRSGVKLSKSNNLGCHHSLSPKPEVTVPIQSSQRNMLLAIFLLFLSSESTVKCQTTPQPSHSTTWTTVTNVAGFTEKLSPLQLVATPFYPVVAGQTVNLHCSALTTPASVIWSWQRLENLAWREVGRVNNLTLTEPWQSGPYRCSAETRFSQSVSYTITVLIIATQPTVGEKIGIAALVLSLLALIVALTILCLLVWQRFGDTRATCNTAAKASPGPGKAPKGCLPQTQCHGDVYMNYTSTNQAYSDLDPTNRTEDSVYSSLS</sequence>
<evidence type="ECO:0000259" key="2">
    <source>
        <dbReference type="PROSITE" id="PS50835"/>
    </source>
</evidence>
<keyword evidence="1" id="KW-0472">Membrane</keyword>
<dbReference type="InterPro" id="IPR036179">
    <property type="entry name" value="Ig-like_dom_sf"/>
</dbReference>
<dbReference type="SMART" id="SM00409">
    <property type="entry name" value="IG"/>
    <property type="match status" value="1"/>
</dbReference>
<dbReference type="EMBL" id="CP026259">
    <property type="protein sequence ID" value="AWP16371.1"/>
    <property type="molecule type" value="Genomic_DNA"/>
</dbReference>
<protein>
    <recommendedName>
        <fullName evidence="2">Ig-like domain-containing protein</fullName>
    </recommendedName>
</protein>
<evidence type="ECO:0000313" key="4">
    <source>
        <dbReference type="Proteomes" id="UP000246464"/>
    </source>
</evidence>
<dbReference type="EMBL" id="CP026259">
    <property type="protein sequence ID" value="AWP16372.1"/>
    <property type="molecule type" value="Genomic_DNA"/>
</dbReference>
<evidence type="ECO:0000256" key="1">
    <source>
        <dbReference type="SAM" id="Phobius"/>
    </source>
</evidence>
<dbReference type="PROSITE" id="PS50835">
    <property type="entry name" value="IG_LIKE"/>
    <property type="match status" value="1"/>
</dbReference>
<keyword evidence="4" id="KW-1185">Reference proteome</keyword>
<dbReference type="Proteomes" id="UP000246464">
    <property type="component" value="Chromosome 17"/>
</dbReference>
<dbReference type="SUPFAM" id="SSF48726">
    <property type="entry name" value="Immunoglobulin"/>
    <property type="match status" value="1"/>
</dbReference>
<dbReference type="InterPro" id="IPR013783">
    <property type="entry name" value="Ig-like_fold"/>
</dbReference>
<accession>A0A2U9CNT1</accession>
<gene>
    <name evidence="3" type="ORF">SMAX5B_000434</name>
</gene>
<reference evidence="3 4" key="1">
    <citation type="submission" date="2017-12" db="EMBL/GenBank/DDBJ databases">
        <title>Integrating genomic resources of turbot (Scophthalmus maximus) in depth evaluation of genetic and physical mapping variation across individuals.</title>
        <authorList>
            <person name="Martinez P."/>
        </authorList>
    </citation>
    <scope>NUCLEOTIDE SEQUENCE [LARGE SCALE GENOMIC DNA]</scope>
</reference>
<dbReference type="AlphaFoldDB" id="A0A2U9CNT1"/>
<dbReference type="Gene3D" id="2.60.40.10">
    <property type="entry name" value="Immunoglobulins"/>
    <property type="match status" value="1"/>
</dbReference>